<feature type="compositionally biased region" description="Polar residues" evidence="2">
    <location>
        <begin position="292"/>
        <end position="302"/>
    </location>
</feature>
<keyword evidence="1" id="KW-0472">Membrane</keyword>
<dbReference type="Pfam" id="PF02104">
    <property type="entry name" value="SURF1"/>
    <property type="match status" value="1"/>
</dbReference>
<evidence type="ECO:0000313" key="4">
    <source>
        <dbReference type="Proteomes" id="UP000829069"/>
    </source>
</evidence>
<comment type="similarity">
    <text evidence="1">Belongs to the SURF1 family.</text>
</comment>
<comment type="caution">
    <text evidence="1">Lacks conserved residue(s) required for the propagation of feature annotation.</text>
</comment>
<dbReference type="InterPro" id="IPR002994">
    <property type="entry name" value="Surf1/Shy1"/>
</dbReference>
<evidence type="ECO:0000256" key="2">
    <source>
        <dbReference type="SAM" id="MobiDB-lite"/>
    </source>
</evidence>
<reference evidence="3 4" key="1">
    <citation type="submission" date="2022-03" db="EMBL/GenBank/DDBJ databases">
        <title>Isotopic signatures of nitrous oxide derived from detoxification processes.</title>
        <authorList>
            <person name="Behrendt U."/>
            <person name="Buchen C."/>
            <person name="Well R."/>
            <person name="Ulrich A."/>
            <person name="Rohe L."/>
            <person name="Kolb S."/>
            <person name="Schloter M."/>
            <person name="Horn M.A."/>
            <person name="Augustin J."/>
        </authorList>
    </citation>
    <scope>NUCLEOTIDE SEQUENCE [LARGE SCALE GENOMIC DNA]</scope>
    <source>
        <strain evidence="3 4">S4-C24</strain>
    </source>
</reference>
<feature type="transmembrane region" description="Helical" evidence="1">
    <location>
        <begin position="217"/>
        <end position="238"/>
    </location>
</feature>
<evidence type="ECO:0000313" key="3">
    <source>
        <dbReference type="EMBL" id="UNK46885.1"/>
    </source>
</evidence>
<evidence type="ECO:0000256" key="1">
    <source>
        <dbReference type="RuleBase" id="RU363076"/>
    </source>
</evidence>
<dbReference type="Proteomes" id="UP000829069">
    <property type="component" value="Chromosome"/>
</dbReference>
<dbReference type="PROSITE" id="PS50895">
    <property type="entry name" value="SURF1"/>
    <property type="match status" value="1"/>
</dbReference>
<feature type="region of interest" description="Disordered" evidence="2">
    <location>
        <begin position="253"/>
        <end position="302"/>
    </location>
</feature>
<organism evidence="3 4">
    <name type="scientific">Arthrobacter sulfonylureivorans</name>
    <dbReference type="NCBI Taxonomy" id="2486855"/>
    <lineage>
        <taxon>Bacteria</taxon>
        <taxon>Bacillati</taxon>
        <taxon>Actinomycetota</taxon>
        <taxon>Actinomycetes</taxon>
        <taxon>Micrococcales</taxon>
        <taxon>Micrococcaceae</taxon>
        <taxon>Arthrobacter</taxon>
    </lineage>
</organism>
<keyword evidence="4" id="KW-1185">Reference proteome</keyword>
<sequence length="302" mass="32195">MLKTALKPRWIAALVLALALSTVFVLLSQWQFSSSQSEPPPPPGETETVKPLTDVFEPGVPMMAATADQMVSLDGSFVPGEQVLVQGRLQDGDSGLWVVDAFTVDGVEQFREDVVIPVVRGWIKDPADAVPAPEREATVVGRLLPTEAPLPGARPAGQVASLSVAELINRWDVPSYAGFVVGTGFTVAGKDLGTATDGTAMQPVVVGPQPQEAPVNWMNIFYAVEWVVFAGFAIFLWWRLVADDYRRDLEDAEDAAAEARSAAEAERGGAAGPAAPHPGDQDGADQDNADQTRPSNTPHTTR</sequence>
<keyword evidence="1" id="KW-1133">Transmembrane helix</keyword>
<dbReference type="EMBL" id="CP093326">
    <property type="protein sequence ID" value="UNK46885.1"/>
    <property type="molecule type" value="Genomic_DNA"/>
</dbReference>
<proteinExistence type="inferred from homology"/>
<protein>
    <recommendedName>
        <fullName evidence="1">SURF1-like protein</fullName>
    </recommendedName>
</protein>
<dbReference type="RefSeq" id="WP_241914767.1">
    <property type="nucleotide sequence ID" value="NZ_CP093326.1"/>
</dbReference>
<keyword evidence="1" id="KW-1003">Cell membrane</keyword>
<comment type="subcellular location">
    <subcellularLocation>
        <location evidence="1">Cell membrane</location>
        <topology evidence="1">Multi-pass membrane protein</topology>
    </subcellularLocation>
</comment>
<name>A0ABY3W981_9MICC</name>
<keyword evidence="1" id="KW-0812">Transmembrane</keyword>
<accession>A0ABY3W981</accession>
<gene>
    <name evidence="3" type="ORF">MNQ99_05895</name>
</gene>